<proteinExistence type="predicted"/>
<dbReference type="AlphaFoldDB" id="A0A2G1W460"/>
<dbReference type="EMBL" id="NIZW01000014">
    <property type="protein sequence ID" value="PHQ33824.1"/>
    <property type="molecule type" value="Genomic_DNA"/>
</dbReference>
<organism evidence="1 2">
    <name type="scientific">Rhodopirellula bahusiensis</name>
    <dbReference type="NCBI Taxonomy" id="2014065"/>
    <lineage>
        <taxon>Bacteria</taxon>
        <taxon>Pseudomonadati</taxon>
        <taxon>Planctomycetota</taxon>
        <taxon>Planctomycetia</taxon>
        <taxon>Pirellulales</taxon>
        <taxon>Pirellulaceae</taxon>
        <taxon>Rhodopirellula</taxon>
    </lineage>
</organism>
<comment type="caution">
    <text evidence="1">The sequence shown here is derived from an EMBL/GenBank/DDBJ whole genome shotgun (WGS) entry which is preliminary data.</text>
</comment>
<evidence type="ECO:0000313" key="1">
    <source>
        <dbReference type="EMBL" id="PHQ33824.1"/>
    </source>
</evidence>
<name>A0A2G1W460_9BACT</name>
<dbReference type="Proteomes" id="UP000225740">
    <property type="component" value="Unassembled WGS sequence"/>
</dbReference>
<keyword evidence="2" id="KW-1185">Reference proteome</keyword>
<protein>
    <submittedName>
        <fullName evidence="1">Uncharacterized protein</fullName>
    </submittedName>
</protein>
<accession>A0A2G1W460</accession>
<reference evidence="1 2" key="1">
    <citation type="submission" date="2017-06" db="EMBL/GenBank/DDBJ databases">
        <title>Description of Rhodopirellula bahusiensis sp. nov.</title>
        <authorList>
            <person name="Kizina J."/>
            <person name="Harder J."/>
        </authorList>
    </citation>
    <scope>NUCLEOTIDE SEQUENCE [LARGE SCALE GENOMIC DNA]</scope>
    <source>
        <strain evidence="1 2">SWK21</strain>
    </source>
</reference>
<gene>
    <name evidence="1" type="ORF">CEE69_18010</name>
</gene>
<sequence length="86" mass="9752">MKFQSEHPRGKHVAVCTKHSKLAKLRSGTTILCASSHDGETPTLSAAFKRTFFENRSDCFDLSAIDTERDNSPPYRGVMKRPVWIR</sequence>
<evidence type="ECO:0000313" key="2">
    <source>
        <dbReference type="Proteomes" id="UP000225740"/>
    </source>
</evidence>